<keyword evidence="3" id="KW-1185">Reference proteome</keyword>
<dbReference type="Gene3D" id="1.10.260.40">
    <property type="entry name" value="lambda repressor-like DNA-binding domains"/>
    <property type="match status" value="1"/>
</dbReference>
<dbReference type="EMBL" id="BOMY01000048">
    <property type="protein sequence ID" value="GIF24900.1"/>
    <property type="molecule type" value="Genomic_DNA"/>
</dbReference>
<reference evidence="2" key="1">
    <citation type="submission" date="2021-01" db="EMBL/GenBank/DDBJ databases">
        <title>Whole genome shotgun sequence of Actinoplanes tereljensis NBRC 105297.</title>
        <authorList>
            <person name="Komaki H."/>
            <person name="Tamura T."/>
        </authorList>
    </citation>
    <scope>NUCLEOTIDE SEQUENCE</scope>
    <source>
        <strain evidence="2">NBRC 105297</strain>
    </source>
</reference>
<dbReference type="Gene3D" id="1.25.40.10">
    <property type="entry name" value="Tetratricopeptide repeat domain"/>
    <property type="match status" value="1"/>
</dbReference>
<evidence type="ECO:0000259" key="1">
    <source>
        <dbReference type="PROSITE" id="PS50943"/>
    </source>
</evidence>
<dbReference type="SUPFAM" id="SSF48452">
    <property type="entry name" value="TPR-like"/>
    <property type="match status" value="1"/>
</dbReference>
<dbReference type="Pfam" id="PF13560">
    <property type="entry name" value="HTH_31"/>
    <property type="match status" value="1"/>
</dbReference>
<evidence type="ECO:0000313" key="2">
    <source>
        <dbReference type="EMBL" id="GIF24900.1"/>
    </source>
</evidence>
<dbReference type="SUPFAM" id="SSF47413">
    <property type="entry name" value="lambda repressor-like DNA-binding domains"/>
    <property type="match status" value="1"/>
</dbReference>
<gene>
    <name evidence="2" type="ORF">Ate02nite_76300</name>
</gene>
<proteinExistence type="predicted"/>
<accession>A0A919NV95</accession>
<dbReference type="Proteomes" id="UP000623608">
    <property type="component" value="Unassembled WGS sequence"/>
</dbReference>
<dbReference type="InterPro" id="IPR001387">
    <property type="entry name" value="Cro/C1-type_HTH"/>
</dbReference>
<name>A0A919NV95_9ACTN</name>
<dbReference type="Gene3D" id="3.40.50.300">
    <property type="entry name" value="P-loop containing nucleotide triphosphate hydrolases"/>
    <property type="match status" value="1"/>
</dbReference>
<dbReference type="PANTHER" id="PTHR47691:SF3">
    <property type="entry name" value="HTH-TYPE TRANSCRIPTIONAL REGULATOR RV0890C-RELATED"/>
    <property type="match status" value="1"/>
</dbReference>
<protein>
    <submittedName>
        <fullName evidence="2">XRE family transcriptional regulator</fullName>
    </submittedName>
</protein>
<evidence type="ECO:0000313" key="3">
    <source>
        <dbReference type="Proteomes" id="UP000623608"/>
    </source>
</evidence>
<dbReference type="SMART" id="SM00530">
    <property type="entry name" value="HTH_XRE"/>
    <property type="match status" value="1"/>
</dbReference>
<dbReference type="PROSITE" id="PS50943">
    <property type="entry name" value="HTH_CROC1"/>
    <property type="match status" value="1"/>
</dbReference>
<dbReference type="RefSeq" id="WP_203812736.1">
    <property type="nucleotide sequence ID" value="NZ_BOMY01000048.1"/>
</dbReference>
<dbReference type="InterPro" id="IPR010982">
    <property type="entry name" value="Lambda_DNA-bd_dom_sf"/>
</dbReference>
<dbReference type="InterPro" id="IPR027417">
    <property type="entry name" value="P-loop_NTPase"/>
</dbReference>
<feature type="domain" description="HTH cro/C1-type" evidence="1">
    <location>
        <begin position="18"/>
        <end position="73"/>
    </location>
</feature>
<comment type="caution">
    <text evidence="2">The sequence shown here is derived from an EMBL/GenBank/DDBJ whole genome shotgun (WGS) entry which is preliminary data.</text>
</comment>
<dbReference type="SUPFAM" id="SSF52540">
    <property type="entry name" value="P-loop containing nucleoside triphosphate hydrolases"/>
    <property type="match status" value="1"/>
</dbReference>
<dbReference type="GO" id="GO:0003677">
    <property type="term" value="F:DNA binding"/>
    <property type="evidence" value="ECO:0007669"/>
    <property type="project" value="InterPro"/>
</dbReference>
<dbReference type="Pfam" id="PF13424">
    <property type="entry name" value="TPR_12"/>
    <property type="match status" value="1"/>
</dbReference>
<dbReference type="PANTHER" id="PTHR47691">
    <property type="entry name" value="REGULATOR-RELATED"/>
    <property type="match status" value="1"/>
</dbReference>
<organism evidence="2 3">
    <name type="scientific">Paractinoplanes tereljensis</name>
    <dbReference type="NCBI Taxonomy" id="571912"/>
    <lineage>
        <taxon>Bacteria</taxon>
        <taxon>Bacillati</taxon>
        <taxon>Actinomycetota</taxon>
        <taxon>Actinomycetes</taxon>
        <taxon>Micromonosporales</taxon>
        <taxon>Micromonosporaceae</taxon>
        <taxon>Paractinoplanes</taxon>
    </lineage>
</organism>
<dbReference type="AlphaFoldDB" id="A0A919NV95"/>
<sequence length="821" mass="87749">MAADGGAGQGGSGFDIVLRRHRLQAKLTQEELAARAAIGVRTVRDLERGRASRPQRTTVELLAAALGLAGTEREAFLAAARGQHAEEPLPPTAFQQMPPSAELIGRDSDVAELVARLTDPDGPRGVTLVGIAGVGKTSLGLTVSHRAAAAYPGGVAGIVITEGSSAGEMLSVIAAVFGVGRADDLLGHFADRAALVFVDAVERAPEAGAEALSRLLDRIPSMRFLATGRHPVGLPVERVWPLAPLVAPPPETSNTIAAISAYPAVGLFLERLGRVRHTELEPDEVAPLAILVRRLGGIPLAIELAAARGRVLTIPEILDRYGDRVLDLDRPSSSPDGVVSLREAVAASYRLLNPGEQHALRRLAMFQHRWSLVLAEQMTAGTQTDGADVVHLLDRLLELGLLSVRGRRTFRFRLLDVVRDYAAEQAVAAGELTDARRRHARVVAELIQQIAPDLIGTGLTDAATRLDDVASDLGFAIAFAAGEDPHTALRIAGALPRWWRFRGRDVSGRQWLRRLLDDPRTANADPELRAWAKIGLAQLALEHGAGAEEIESATAAVAEFERLGSLTGQLAAHNQLASLWMTTGSYGEARRHGEAALALARDSGKIRDMAVAENNLTWHEIREGDLAAARRRLAAVDELASRCGEERLRAVALTNLAEVARLEGRPEEAERLGRSAVPELDRVGDPNHRRRLLATIGLALAESGQVEEALEILERLRLPDELPPDGPAAVVEAAVALRQGEQKHAAECFARAAEAYDGAHDPRDVVEALVGLIVSTPNQDEQAAGVRRLADLCRSGGITLLARERARLGPAITAQVVALDP</sequence>
<dbReference type="InterPro" id="IPR011990">
    <property type="entry name" value="TPR-like_helical_dom_sf"/>
</dbReference>
<dbReference type="CDD" id="cd00093">
    <property type="entry name" value="HTH_XRE"/>
    <property type="match status" value="1"/>
</dbReference>